<dbReference type="PANTHER" id="PTHR40465">
    <property type="entry name" value="CHROMOSOME 1, WHOLE GENOME SHOTGUN SEQUENCE"/>
    <property type="match status" value="1"/>
</dbReference>
<evidence type="ECO:0000256" key="1">
    <source>
        <dbReference type="SAM" id="Phobius"/>
    </source>
</evidence>
<keyword evidence="1" id="KW-0472">Membrane</keyword>
<keyword evidence="1" id="KW-0812">Transmembrane</keyword>
<keyword evidence="4" id="KW-1185">Reference proteome</keyword>
<feature type="transmembrane region" description="Helical" evidence="1">
    <location>
        <begin position="292"/>
        <end position="311"/>
    </location>
</feature>
<keyword evidence="1" id="KW-1133">Transmembrane helix</keyword>
<proteinExistence type="predicted"/>
<gene>
    <name evidence="3" type="ORF">ARMSODRAFT_1015087</name>
</gene>
<dbReference type="STRING" id="1076256.A0A2H3BVB4"/>
<dbReference type="AlphaFoldDB" id="A0A2H3BVB4"/>
<sequence>MSATMVHLTPTPDFILFSGIEVLAILFTMALWGISCLQMLVFLSIQVAIDSWRSVAWKFSVLLQKDSCYIRLLVTWLWSMDTVHQGLLISGVYKAIRDNATASTDHISLEYLIQILFTVLVTTPAQGFFAYRIWMFSNKSKLIISFLAPTILFQLIGGIIFMVMKNIMIAFQRQINCNSQRLPARQESEFQLSQDLISIQGIAIAYFIDGAVVDLFIAITMCIFLWRRYLSIGNATKEYDSRSPFPRYSHLITIPRTRSMIYRLTLFSINTGTWPAIIAIITLVMLMAYPTYYLYAGLYFFLSPVYCNTVLASINARPYIQNVNNGRHVFMPKDSGIQFGTNVSSGLHARGTHNELELGSYKVGPEELTLSTEGTASLSTV</sequence>
<dbReference type="PANTHER" id="PTHR40465:SF1">
    <property type="entry name" value="DUF6534 DOMAIN-CONTAINING PROTEIN"/>
    <property type="match status" value="1"/>
</dbReference>
<evidence type="ECO:0000259" key="2">
    <source>
        <dbReference type="Pfam" id="PF20152"/>
    </source>
</evidence>
<organism evidence="3 4">
    <name type="scientific">Armillaria solidipes</name>
    <dbReference type="NCBI Taxonomy" id="1076256"/>
    <lineage>
        <taxon>Eukaryota</taxon>
        <taxon>Fungi</taxon>
        <taxon>Dikarya</taxon>
        <taxon>Basidiomycota</taxon>
        <taxon>Agaricomycotina</taxon>
        <taxon>Agaricomycetes</taxon>
        <taxon>Agaricomycetidae</taxon>
        <taxon>Agaricales</taxon>
        <taxon>Marasmiineae</taxon>
        <taxon>Physalacriaceae</taxon>
        <taxon>Armillaria</taxon>
    </lineage>
</organism>
<evidence type="ECO:0000313" key="4">
    <source>
        <dbReference type="Proteomes" id="UP000218334"/>
    </source>
</evidence>
<name>A0A2H3BVB4_9AGAR</name>
<protein>
    <recommendedName>
        <fullName evidence="2">DUF6534 domain-containing protein</fullName>
    </recommendedName>
</protein>
<dbReference type="Proteomes" id="UP000218334">
    <property type="component" value="Unassembled WGS sequence"/>
</dbReference>
<dbReference type="InterPro" id="IPR045339">
    <property type="entry name" value="DUF6534"/>
</dbReference>
<accession>A0A2H3BVB4</accession>
<dbReference type="EMBL" id="KZ293420">
    <property type="protein sequence ID" value="PBK73540.1"/>
    <property type="molecule type" value="Genomic_DNA"/>
</dbReference>
<reference evidence="4" key="1">
    <citation type="journal article" date="2017" name="Nat. Ecol. Evol.">
        <title>Genome expansion and lineage-specific genetic innovations in the forest pathogenic fungi Armillaria.</title>
        <authorList>
            <person name="Sipos G."/>
            <person name="Prasanna A.N."/>
            <person name="Walter M.C."/>
            <person name="O'Connor E."/>
            <person name="Balint B."/>
            <person name="Krizsan K."/>
            <person name="Kiss B."/>
            <person name="Hess J."/>
            <person name="Varga T."/>
            <person name="Slot J."/>
            <person name="Riley R."/>
            <person name="Boka B."/>
            <person name="Rigling D."/>
            <person name="Barry K."/>
            <person name="Lee J."/>
            <person name="Mihaltcheva S."/>
            <person name="LaButti K."/>
            <person name="Lipzen A."/>
            <person name="Waldron R."/>
            <person name="Moloney N.M."/>
            <person name="Sperisen C."/>
            <person name="Kredics L."/>
            <person name="Vagvoelgyi C."/>
            <person name="Patrignani A."/>
            <person name="Fitzpatrick D."/>
            <person name="Nagy I."/>
            <person name="Doyle S."/>
            <person name="Anderson J.B."/>
            <person name="Grigoriev I.V."/>
            <person name="Gueldener U."/>
            <person name="Muensterkoetter M."/>
            <person name="Nagy L.G."/>
        </authorList>
    </citation>
    <scope>NUCLEOTIDE SEQUENCE [LARGE SCALE GENOMIC DNA]</scope>
    <source>
        <strain evidence="4">28-4</strain>
    </source>
</reference>
<feature type="transmembrane region" description="Helical" evidence="1">
    <location>
        <begin position="143"/>
        <end position="164"/>
    </location>
</feature>
<feature type="transmembrane region" description="Helical" evidence="1">
    <location>
        <begin position="203"/>
        <end position="226"/>
    </location>
</feature>
<feature type="domain" description="DUF6534" evidence="2">
    <location>
        <begin position="211"/>
        <end position="318"/>
    </location>
</feature>
<dbReference type="Pfam" id="PF20152">
    <property type="entry name" value="DUF6534"/>
    <property type="match status" value="1"/>
</dbReference>
<evidence type="ECO:0000313" key="3">
    <source>
        <dbReference type="EMBL" id="PBK73540.1"/>
    </source>
</evidence>
<feature type="transmembrane region" description="Helical" evidence="1">
    <location>
        <begin position="264"/>
        <end position="286"/>
    </location>
</feature>
<feature type="transmembrane region" description="Helical" evidence="1">
    <location>
        <begin position="20"/>
        <end position="49"/>
    </location>
</feature>